<dbReference type="InterPro" id="IPR006103">
    <property type="entry name" value="Glyco_hydro_2_cat"/>
</dbReference>
<dbReference type="InterPro" id="IPR006101">
    <property type="entry name" value="Glyco_hydro_2"/>
</dbReference>
<dbReference type="SUPFAM" id="SSF49785">
    <property type="entry name" value="Galactose-binding domain-like"/>
    <property type="match status" value="1"/>
</dbReference>
<proteinExistence type="inferred from homology"/>
<dbReference type="SUPFAM" id="SSF49303">
    <property type="entry name" value="beta-Galactosidase/glucuronidase domain"/>
    <property type="match status" value="1"/>
</dbReference>
<dbReference type="Gene3D" id="3.20.20.80">
    <property type="entry name" value="Glycosidases"/>
    <property type="match status" value="1"/>
</dbReference>
<evidence type="ECO:0000259" key="8">
    <source>
        <dbReference type="Pfam" id="PF18565"/>
    </source>
</evidence>
<evidence type="ECO:0000313" key="9">
    <source>
        <dbReference type="EMBL" id="GLR70976.1"/>
    </source>
</evidence>
<keyword evidence="10" id="KW-1185">Reference proteome</keyword>
<dbReference type="InterPro" id="IPR036156">
    <property type="entry name" value="Beta-gal/glucu_dom_sf"/>
</dbReference>
<dbReference type="Pfam" id="PF02836">
    <property type="entry name" value="Glyco_hydro_2_C"/>
    <property type="match status" value="1"/>
</dbReference>
<comment type="caution">
    <text evidence="9">The sequence shown here is derived from an EMBL/GenBank/DDBJ whole genome shotgun (WGS) entry which is preliminary data.</text>
</comment>
<evidence type="ECO:0000256" key="1">
    <source>
        <dbReference type="ARBA" id="ARBA00007401"/>
    </source>
</evidence>
<dbReference type="PANTHER" id="PTHR42732:SF1">
    <property type="entry name" value="BETA-MANNOSIDASE"/>
    <property type="match status" value="1"/>
</dbReference>
<dbReference type="Pfam" id="PF16355">
    <property type="entry name" value="DUF4982"/>
    <property type="match status" value="1"/>
</dbReference>
<feature type="domain" description="DUF4982" evidence="7">
    <location>
        <begin position="682"/>
        <end position="737"/>
    </location>
</feature>
<dbReference type="Proteomes" id="UP001156601">
    <property type="component" value="Unassembled WGS sequence"/>
</dbReference>
<dbReference type="InterPro" id="IPR051913">
    <property type="entry name" value="GH2_Domain-Containing"/>
</dbReference>
<dbReference type="InterPro" id="IPR008979">
    <property type="entry name" value="Galactose-bd-like_sf"/>
</dbReference>
<feature type="domain" description="Glycosyl hydrolases family 2 sugar binding" evidence="6">
    <location>
        <begin position="98"/>
        <end position="191"/>
    </location>
</feature>
<keyword evidence="2" id="KW-0378">Hydrolase</keyword>
<dbReference type="InterPro" id="IPR006104">
    <property type="entry name" value="Glyco_hydro_2_N"/>
</dbReference>
<dbReference type="Gene3D" id="2.60.40.10">
    <property type="entry name" value="Immunoglobulins"/>
    <property type="match status" value="3"/>
</dbReference>
<dbReference type="InterPro" id="IPR006102">
    <property type="entry name" value="Ig-like_GH2"/>
</dbReference>
<evidence type="ECO:0000256" key="2">
    <source>
        <dbReference type="ARBA" id="ARBA00022801"/>
    </source>
</evidence>
<sequence length="857" mass="98053">MTLLSRTILACSIFLIASCSENTLTHQYSKRPESTVIERQDLDFNFDWKFSQTENTAAFQVDFNDQDWRSLRLPHDWSIEKEYSQTLTAGATGYLPGGIGWYRKHFATPKGNGKTQILFDGVYNHSKVWINGNLLGERPYGYSPFFYDLTPYLNKNGKDNVIAVYVDRTRYVDSRWYTGSGIYRHVRLITTNHTHIPIWGNYITTPKVTHDKASISVATTINNETNMQRQLTLITEVISPKGEVVASTSTSTTLSANEQKVLTPTLQVNSPMLWDTDTPHLYRAKTSVYKEQTLVDTSSTRFGIRTLRNDAKLGFFLNNKNIKLKGVNLHHDAGLVGVAVPKGVWKRRLQRLKEAGVNAIRTSHNPPSAEFLDLCDEMGFLVQNEAFDEWDNPKDKRKNFAQKGTVDYITESYSKYFPEWAERDIKAMLMRDRNHPSIIQWSIGNEIEWTYPRYTSAVGYWNNDDTEKHNYYWDEPPRSIAEIKSAFDKSPVKGAELVNTAKKLSQWVKELDTTRPVTANLVIPSVSHLSGYTDALDIVGYSYRQAIYDYGHKHYPEKMILGTENWVQWHEWKHVIERPFIPGMFVWTGIYYLGESNGAWPKKGSSSGMLDFAAFKQPIYHLMKSVWRDEAVLHITSQTTEKSLYKQDNDKIVEKTPGAWEKGKWGWRDVNEHWNYQENDTVIVEVYSNLEEVELFLNNKSQGTQYLSENPERIFKWLVPFEAGKLTAKAVINGNTIETSVNTANEPVAVKLITDKALLMNDGYDVAHIEAQLVDEHGIPVKHLDREIQFDITGDIKRLGVDNGSERNIQKHKSNKIVTHNGRALFIVQSNTNEGRATINASGNALTSNTIKLNIRN</sequence>
<dbReference type="PRINTS" id="PR00132">
    <property type="entry name" value="GLHYDRLASE2"/>
</dbReference>
<feature type="domain" description="Glycoside hydrolase family 2 catalytic" evidence="5">
    <location>
        <begin position="315"/>
        <end position="451"/>
    </location>
</feature>
<dbReference type="Pfam" id="PF00703">
    <property type="entry name" value="Glyco_hydro_2"/>
    <property type="match status" value="1"/>
</dbReference>
<dbReference type="InterPro" id="IPR013783">
    <property type="entry name" value="Ig-like_fold"/>
</dbReference>
<evidence type="ECO:0000259" key="6">
    <source>
        <dbReference type="Pfam" id="PF02837"/>
    </source>
</evidence>
<dbReference type="InterPro" id="IPR040605">
    <property type="entry name" value="Glyco_hydro2_dom5"/>
</dbReference>
<dbReference type="Gene3D" id="2.60.120.260">
    <property type="entry name" value="Galactose-binding domain-like"/>
    <property type="match status" value="1"/>
</dbReference>
<dbReference type="PANTHER" id="PTHR42732">
    <property type="entry name" value="BETA-GALACTOSIDASE"/>
    <property type="match status" value="1"/>
</dbReference>
<evidence type="ECO:0000256" key="3">
    <source>
        <dbReference type="ARBA" id="ARBA00023295"/>
    </source>
</evidence>
<dbReference type="InterPro" id="IPR017853">
    <property type="entry name" value="GH"/>
</dbReference>
<dbReference type="Pfam" id="PF18565">
    <property type="entry name" value="Glyco_hydro2_C5"/>
    <property type="match status" value="1"/>
</dbReference>
<accession>A0AA37SZR7</accession>
<reference evidence="9" key="2">
    <citation type="submission" date="2023-01" db="EMBL/GenBank/DDBJ databases">
        <title>Draft genome sequence of Agaribacter marinus strain NBRC 110023.</title>
        <authorList>
            <person name="Sun Q."/>
            <person name="Mori K."/>
        </authorList>
    </citation>
    <scope>NUCLEOTIDE SEQUENCE</scope>
    <source>
        <strain evidence="9">NBRC 110023</strain>
    </source>
</reference>
<keyword evidence="3" id="KW-0326">Glycosidase</keyword>
<dbReference type="Pfam" id="PF02837">
    <property type="entry name" value="Glyco_hydro_2_N"/>
    <property type="match status" value="1"/>
</dbReference>
<dbReference type="PROSITE" id="PS51257">
    <property type="entry name" value="PROKAR_LIPOPROTEIN"/>
    <property type="match status" value="1"/>
</dbReference>
<dbReference type="InterPro" id="IPR032311">
    <property type="entry name" value="DUF4982"/>
</dbReference>
<evidence type="ECO:0000313" key="10">
    <source>
        <dbReference type="Proteomes" id="UP001156601"/>
    </source>
</evidence>
<evidence type="ECO:0000259" key="5">
    <source>
        <dbReference type="Pfam" id="PF02836"/>
    </source>
</evidence>
<dbReference type="RefSeq" id="WP_284217249.1">
    <property type="nucleotide sequence ID" value="NZ_BSOT01000005.1"/>
</dbReference>
<evidence type="ECO:0000259" key="4">
    <source>
        <dbReference type="Pfam" id="PF00703"/>
    </source>
</evidence>
<dbReference type="EMBL" id="BSOT01000005">
    <property type="protein sequence ID" value="GLR70976.1"/>
    <property type="molecule type" value="Genomic_DNA"/>
</dbReference>
<gene>
    <name evidence="9" type="ORF">GCM10007852_18840</name>
</gene>
<protein>
    <submittedName>
        <fullName evidence="9">Beta-galactosidase</fullName>
    </submittedName>
</protein>
<organism evidence="9 10">
    <name type="scientific">Agaribacter marinus</name>
    <dbReference type="NCBI Taxonomy" id="1431249"/>
    <lineage>
        <taxon>Bacteria</taxon>
        <taxon>Pseudomonadati</taxon>
        <taxon>Pseudomonadota</taxon>
        <taxon>Gammaproteobacteria</taxon>
        <taxon>Alteromonadales</taxon>
        <taxon>Alteromonadaceae</taxon>
        <taxon>Agaribacter</taxon>
    </lineage>
</organism>
<feature type="domain" description="Glycoside hydrolase family 2 immunoglobulin-like beta-sandwich" evidence="4">
    <location>
        <begin position="202"/>
        <end position="305"/>
    </location>
</feature>
<dbReference type="GO" id="GO:0004553">
    <property type="term" value="F:hydrolase activity, hydrolyzing O-glycosyl compounds"/>
    <property type="evidence" value="ECO:0007669"/>
    <property type="project" value="InterPro"/>
</dbReference>
<comment type="similarity">
    <text evidence="1">Belongs to the glycosyl hydrolase 2 family.</text>
</comment>
<dbReference type="SUPFAM" id="SSF51445">
    <property type="entry name" value="(Trans)glycosidases"/>
    <property type="match status" value="1"/>
</dbReference>
<dbReference type="GO" id="GO:0005975">
    <property type="term" value="P:carbohydrate metabolic process"/>
    <property type="evidence" value="ECO:0007669"/>
    <property type="project" value="InterPro"/>
</dbReference>
<evidence type="ECO:0000259" key="7">
    <source>
        <dbReference type="Pfam" id="PF16355"/>
    </source>
</evidence>
<feature type="domain" description="Glycoside hydrolase family 2" evidence="8">
    <location>
        <begin position="751"/>
        <end position="852"/>
    </location>
</feature>
<name>A0AA37SZR7_9ALTE</name>
<reference evidence="9" key="1">
    <citation type="journal article" date="2014" name="Int. J. Syst. Evol. Microbiol.">
        <title>Complete genome sequence of Corynebacterium casei LMG S-19264T (=DSM 44701T), isolated from a smear-ripened cheese.</title>
        <authorList>
            <consortium name="US DOE Joint Genome Institute (JGI-PGF)"/>
            <person name="Walter F."/>
            <person name="Albersmeier A."/>
            <person name="Kalinowski J."/>
            <person name="Ruckert C."/>
        </authorList>
    </citation>
    <scope>NUCLEOTIDE SEQUENCE</scope>
    <source>
        <strain evidence="9">NBRC 110023</strain>
    </source>
</reference>
<dbReference type="AlphaFoldDB" id="A0AA37SZR7"/>